<evidence type="ECO:0000313" key="11">
    <source>
        <dbReference type="EMBL" id="JAI58840.1"/>
    </source>
</evidence>
<dbReference type="PANTHER" id="PTHR24223">
    <property type="entry name" value="ATP-BINDING CASSETTE SUB-FAMILY C"/>
    <property type="match status" value="1"/>
</dbReference>
<protein>
    <recommendedName>
        <fullName evidence="10">ABC transmembrane type-1 domain-containing protein</fullName>
    </recommendedName>
</protein>
<dbReference type="InterPro" id="IPR011527">
    <property type="entry name" value="ABC1_TM_dom"/>
</dbReference>
<evidence type="ECO:0000256" key="5">
    <source>
        <dbReference type="ARBA" id="ARBA00022741"/>
    </source>
</evidence>
<dbReference type="AlphaFoldDB" id="A0A0N7ZAH2"/>
<proteinExistence type="inferred from homology"/>
<accession>A0A0N7ZAH2</accession>
<dbReference type="EMBL" id="GDRN01099035">
    <property type="protein sequence ID" value="JAI58840.1"/>
    <property type="molecule type" value="Transcribed_RNA"/>
</dbReference>
<dbReference type="GO" id="GO:0005524">
    <property type="term" value="F:ATP binding"/>
    <property type="evidence" value="ECO:0007669"/>
    <property type="project" value="UniProtKB-KW"/>
</dbReference>
<dbReference type="GO" id="GO:0016020">
    <property type="term" value="C:membrane"/>
    <property type="evidence" value="ECO:0007669"/>
    <property type="project" value="UniProtKB-SubCell"/>
</dbReference>
<dbReference type="InterPro" id="IPR036640">
    <property type="entry name" value="ABC1_TM_sf"/>
</dbReference>
<evidence type="ECO:0000256" key="2">
    <source>
        <dbReference type="ARBA" id="ARBA00009726"/>
    </source>
</evidence>
<evidence type="ECO:0000259" key="10">
    <source>
        <dbReference type="PROSITE" id="PS50929"/>
    </source>
</evidence>
<keyword evidence="3" id="KW-0813">Transport</keyword>
<evidence type="ECO:0000256" key="4">
    <source>
        <dbReference type="ARBA" id="ARBA00022692"/>
    </source>
</evidence>
<dbReference type="GO" id="GO:0140359">
    <property type="term" value="F:ABC-type transporter activity"/>
    <property type="evidence" value="ECO:0007669"/>
    <property type="project" value="InterPro"/>
</dbReference>
<evidence type="ECO:0000256" key="8">
    <source>
        <dbReference type="ARBA" id="ARBA00023136"/>
    </source>
</evidence>
<keyword evidence="8 9" id="KW-0472">Membrane</keyword>
<dbReference type="SUPFAM" id="SSF90123">
    <property type="entry name" value="ABC transporter transmembrane region"/>
    <property type="match status" value="1"/>
</dbReference>
<dbReference type="PROSITE" id="PS50929">
    <property type="entry name" value="ABC_TM1F"/>
    <property type="match status" value="1"/>
</dbReference>
<evidence type="ECO:0000256" key="3">
    <source>
        <dbReference type="ARBA" id="ARBA00022448"/>
    </source>
</evidence>
<keyword evidence="6" id="KW-0067">ATP-binding</keyword>
<keyword evidence="4 9" id="KW-0812">Transmembrane</keyword>
<keyword evidence="7 9" id="KW-1133">Transmembrane helix</keyword>
<feature type="transmembrane region" description="Helical" evidence="9">
    <location>
        <begin position="26"/>
        <end position="53"/>
    </location>
</feature>
<dbReference type="InterPro" id="IPR050173">
    <property type="entry name" value="ABC_transporter_C-like"/>
</dbReference>
<evidence type="ECO:0000256" key="7">
    <source>
        <dbReference type="ARBA" id="ARBA00022989"/>
    </source>
</evidence>
<feature type="domain" description="ABC transmembrane type-1" evidence="10">
    <location>
        <begin position="26"/>
        <end position="112"/>
    </location>
</feature>
<dbReference type="Pfam" id="PF00664">
    <property type="entry name" value="ABC_membrane"/>
    <property type="match status" value="1"/>
</dbReference>
<keyword evidence="5" id="KW-0547">Nucleotide-binding</keyword>
<name>A0A0N7ZAH2_SCYOL</name>
<dbReference type="Gene3D" id="1.20.1560.10">
    <property type="entry name" value="ABC transporter type 1, transmembrane domain"/>
    <property type="match status" value="1"/>
</dbReference>
<evidence type="ECO:0000256" key="9">
    <source>
        <dbReference type="SAM" id="Phobius"/>
    </source>
</evidence>
<sequence length="112" mass="12470">MLRVSTGAASKTPVGQMVNMFSNDGIIALGILASELGPSCLPGFVLLVFLFPIQSLIGKGFSKVRLATAKQTDKRVRLMLEFINSIRAIKMFTWEKLFIDFLETARKYVSHM</sequence>
<evidence type="ECO:0000256" key="6">
    <source>
        <dbReference type="ARBA" id="ARBA00022840"/>
    </source>
</evidence>
<evidence type="ECO:0000256" key="1">
    <source>
        <dbReference type="ARBA" id="ARBA00004141"/>
    </source>
</evidence>
<comment type="similarity">
    <text evidence="2">Belongs to the ABC transporter superfamily. ABCC family. Conjugate transporter (TC 3.A.1.208) subfamily.</text>
</comment>
<dbReference type="PANTHER" id="PTHR24223:SF456">
    <property type="entry name" value="MULTIDRUG RESISTANCE-ASSOCIATED PROTEIN LETHAL(2)03659"/>
    <property type="match status" value="1"/>
</dbReference>
<organism evidence="11">
    <name type="scientific">Scylla olivacea</name>
    <name type="common">Orange mud crab</name>
    <name type="synonym">Cancer olivacea</name>
    <dbReference type="NCBI Taxonomy" id="85551"/>
    <lineage>
        <taxon>Eukaryota</taxon>
        <taxon>Metazoa</taxon>
        <taxon>Ecdysozoa</taxon>
        <taxon>Arthropoda</taxon>
        <taxon>Crustacea</taxon>
        <taxon>Multicrustacea</taxon>
        <taxon>Malacostraca</taxon>
        <taxon>Eumalacostraca</taxon>
        <taxon>Eucarida</taxon>
        <taxon>Decapoda</taxon>
        <taxon>Pleocyemata</taxon>
        <taxon>Brachyura</taxon>
        <taxon>Eubrachyura</taxon>
        <taxon>Portunoidea</taxon>
        <taxon>Portunidae</taxon>
        <taxon>Portuninae</taxon>
        <taxon>Scylla</taxon>
    </lineage>
</organism>
<reference evidence="11" key="1">
    <citation type="submission" date="2015-09" db="EMBL/GenBank/DDBJ databases">
        <title>Scylla olivacea transcriptome.</title>
        <authorList>
            <person name="Ikhwanuddin M."/>
        </authorList>
    </citation>
    <scope>NUCLEOTIDE SEQUENCE</scope>
</reference>
<comment type="subcellular location">
    <subcellularLocation>
        <location evidence="1">Membrane</location>
        <topology evidence="1">Multi-pass membrane protein</topology>
    </subcellularLocation>
</comment>